<feature type="signal peptide" evidence="1">
    <location>
        <begin position="1"/>
        <end position="30"/>
    </location>
</feature>
<keyword evidence="3" id="KW-0378">Hydrolase</keyword>
<name>A0A412KLH2_9FIRM</name>
<organism evidence="3 4">
    <name type="scientific">Blautia obeum</name>
    <dbReference type="NCBI Taxonomy" id="40520"/>
    <lineage>
        <taxon>Bacteria</taxon>
        <taxon>Bacillati</taxon>
        <taxon>Bacillota</taxon>
        <taxon>Clostridia</taxon>
        <taxon>Lachnospirales</taxon>
        <taxon>Lachnospiraceae</taxon>
        <taxon>Blautia</taxon>
    </lineage>
</organism>
<dbReference type="InterPro" id="IPR029058">
    <property type="entry name" value="AB_hydrolase_fold"/>
</dbReference>
<comment type="caution">
    <text evidence="3">The sequence shown here is derived from an EMBL/GenBank/DDBJ whole genome shotgun (WGS) entry which is preliminary data.</text>
</comment>
<dbReference type="PANTHER" id="PTHR43798">
    <property type="entry name" value="MONOACYLGLYCEROL LIPASE"/>
    <property type="match status" value="1"/>
</dbReference>
<evidence type="ECO:0000313" key="4">
    <source>
        <dbReference type="Proteomes" id="UP000284242"/>
    </source>
</evidence>
<dbReference type="GO" id="GO:0016020">
    <property type="term" value="C:membrane"/>
    <property type="evidence" value="ECO:0007669"/>
    <property type="project" value="TreeGrafter"/>
</dbReference>
<feature type="chain" id="PRO_5019140773" evidence="1">
    <location>
        <begin position="31"/>
        <end position="339"/>
    </location>
</feature>
<dbReference type="Proteomes" id="UP000284242">
    <property type="component" value="Unassembled WGS sequence"/>
</dbReference>
<dbReference type="PANTHER" id="PTHR43798:SF33">
    <property type="entry name" value="HYDROLASE, PUTATIVE (AFU_ORTHOLOGUE AFUA_2G14860)-RELATED"/>
    <property type="match status" value="1"/>
</dbReference>
<evidence type="ECO:0000259" key="2">
    <source>
        <dbReference type="Pfam" id="PF00561"/>
    </source>
</evidence>
<feature type="domain" description="AB hydrolase-1" evidence="2">
    <location>
        <begin position="72"/>
        <end position="181"/>
    </location>
</feature>
<evidence type="ECO:0000313" key="3">
    <source>
        <dbReference type="EMBL" id="RGS69167.1"/>
    </source>
</evidence>
<dbReference type="InterPro" id="IPR050266">
    <property type="entry name" value="AB_hydrolase_sf"/>
</dbReference>
<gene>
    <name evidence="3" type="ORF">DWX77_15515</name>
</gene>
<reference evidence="3 4" key="1">
    <citation type="submission" date="2018-08" db="EMBL/GenBank/DDBJ databases">
        <title>A genome reference for cultivated species of the human gut microbiota.</title>
        <authorList>
            <person name="Zou Y."/>
            <person name="Xue W."/>
            <person name="Luo G."/>
        </authorList>
    </citation>
    <scope>NUCLEOTIDE SEQUENCE [LARGE SCALE GENOMIC DNA]</scope>
    <source>
        <strain evidence="3 4">AF21-24</strain>
    </source>
</reference>
<dbReference type="GO" id="GO:0016787">
    <property type="term" value="F:hydrolase activity"/>
    <property type="evidence" value="ECO:0007669"/>
    <property type="project" value="UniProtKB-KW"/>
</dbReference>
<dbReference type="RefSeq" id="WP_117851382.1">
    <property type="nucleotide sequence ID" value="NZ_CAXTZU010000020.1"/>
</dbReference>
<evidence type="ECO:0000256" key="1">
    <source>
        <dbReference type="SAM" id="SignalP"/>
    </source>
</evidence>
<proteinExistence type="predicted"/>
<dbReference type="Pfam" id="PF00561">
    <property type="entry name" value="Abhydrolase_1"/>
    <property type="match status" value="1"/>
</dbReference>
<dbReference type="Gene3D" id="3.40.50.1820">
    <property type="entry name" value="alpha/beta hydrolase"/>
    <property type="match status" value="1"/>
</dbReference>
<accession>A0A412KLH2</accession>
<keyword evidence="1" id="KW-0732">Signal</keyword>
<dbReference type="EMBL" id="QRVV01000089">
    <property type="protein sequence ID" value="RGS69167.1"/>
    <property type="molecule type" value="Genomic_DNA"/>
</dbReference>
<protein>
    <submittedName>
        <fullName evidence="3">Alpha/beta hydrolase</fullName>
    </submittedName>
</protein>
<dbReference type="SUPFAM" id="SSF53474">
    <property type="entry name" value="alpha/beta-Hydrolases"/>
    <property type="match status" value="1"/>
</dbReference>
<dbReference type="InterPro" id="IPR000073">
    <property type="entry name" value="AB_hydrolase_1"/>
</dbReference>
<sequence>MKLYKKGIACFFAFAIMLTFFMGNSDTIYAKEIKTSDTYNKYITVEGKNMRIVMYGNMNENGVNFADMTKTTLVMLPALGVPSPHLYFKPLAQSLEQDFNIVIVEPFGYGLSDLAETDRTVSNINREINAALEILGIRECVLLTHSISGVYGLEFTQTYPEKVKGFIAIDNTVYDKELADAMAMEKEYMLKGIDEFQKLRKSFSSIEEFQLELERNPEQYGAVLPEITGYTYSESDKSEYIKAYSLSSNETIRNEVNNMDQNLLSIKGKKFPTALPVLTMISSENVENIPAWKSGHENQLDFSSGNHQLYVVEGGHYIWYTNLTQIVQHINEWATANQF</sequence>
<dbReference type="AlphaFoldDB" id="A0A412KLH2"/>